<evidence type="ECO:0000256" key="1">
    <source>
        <dbReference type="ARBA" id="ARBA00001946"/>
    </source>
</evidence>
<evidence type="ECO:0000256" key="6">
    <source>
        <dbReference type="ARBA" id="ARBA00022801"/>
    </source>
</evidence>
<keyword evidence="8 9" id="KW-0051">Antiviral defense</keyword>
<reference evidence="10 11" key="1">
    <citation type="submission" date="2016-06" db="EMBL/GenBank/DDBJ databases">
        <authorList>
            <person name="Kjaerup R.B."/>
            <person name="Dalgaard T.S."/>
            <person name="Juul-Madsen H.R."/>
        </authorList>
    </citation>
    <scope>NUCLEOTIDE SEQUENCE [LARGE SCALE GENOMIC DNA]</scope>
    <source>
        <strain evidence="10">3</strain>
    </source>
</reference>
<dbReference type="EC" id="3.1.-.-" evidence="9"/>
<dbReference type="SUPFAM" id="SSF143430">
    <property type="entry name" value="TTP0101/SSO1404-like"/>
    <property type="match status" value="1"/>
</dbReference>
<evidence type="ECO:0000256" key="9">
    <source>
        <dbReference type="HAMAP-Rule" id="MF_01471"/>
    </source>
</evidence>
<keyword evidence="11" id="KW-1185">Reference proteome</keyword>
<dbReference type="EMBL" id="FLQX01000090">
    <property type="protein sequence ID" value="SBT04777.1"/>
    <property type="molecule type" value="Genomic_DNA"/>
</dbReference>
<sequence>MAPPGMTMASERNALAFVIGYDISDPRRLLRVHRRMCRHAAPLEYSIFLLVGSDTDKDRCLEEIDELINPIEDDVRCYALPLRGFQGRVGRASLPAGILWTGLPAAIG</sequence>
<evidence type="ECO:0000256" key="2">
    <source>
        <dbReference type="ARBA" id="ARBA00009959"/>
    </source>
</evidence>
<keyword evidence="6 9" id="KW-0378">Hydrolase</keyword>
<evidence type="ECO:0000256" key="4">
    <source>
        <dbReference type="ARBA" id="ARBA00022723"/>
    </source>
</evidence>
<dbReference type="Pfam" id="PF09827">
    <property type="entry name" value="CRISPR_Cas2"/>
    <property type="match status" value="1"/>
</dbReference>
<evidence type="ECO:0000313" key="11">
    <source>
        <dbReference type="Proteomes" id="UP000199169"/>
    </source>
</evidence>
<organism evidence="10 11">
    <name type="scientific">Candidatus Accumulibacter aalborgensis</name>
    <dbReference type="NCBI Taxonomy" id="1860102"/>
    <lineage>
        <taxon>Bacteria</taxon>
        <taxon>Pseudomonadati</taxon>
        <taxon>Pseudomonadota</taxon>
        <taxon>Betaproteobacteria</taxon>
        <taxon>Candidatus Accumulibacter</taxon>
    </lineage>
</organism>
<comment type="function">
    <text evidence="9">CRISPR (clustered regularly interspaced short palindromic repeat), is an adaptive immune system that provides protection against mobile genetic elements (viruses, transposable elements and conjugative plasmids). CRISPR clusters contain sequences complementary to antecedent mobile elements and target invading nucleic acids. CRISPR clusters are transcribed and processed into CRISPR RNA (crRNA). Functions as a ssRNA-specific endoribonuclease. Involved in the integration of spacer DNA into the CRISPR cassette.</text>
</comment>
<comment type="cofactor">
    <cofactor evidence="1 9">
        <name>Mg(2+)</name>
        <dbReference type="ChEBI" id="CHEBI:18420"/>
    </cofactor>
</comment>
<dbReference type="AlphaFoldDB" id="A0A1A8XK51"/>
<protein>
    <recommendedName>
        <fullName evidence="9">CRISPR-associated endoribonuclease Cas2</fullName>
        <ecNumber evidence="9">3.1.-.-</ecNumber>
    </recommendedName>
</protein>
<comment type="similarity">
    <text evidence="2 9">Belongs to the CRISPR-associated endoribonuclease Cas2 protein family.</text>
</comment>
<dbReference type="STRING" id="1860102.ACCAA_180053"/>
<dbReference type="Proteomes" id="UP000199169">
    <property type="component" value="Unassembled WGS sequence"/>
</dbReference>
<keyword evidence="5 9" id="KW-0255">Endonuclease</keyword>
<dbReference type="GO" id="GO:0051607">
    <property type="term" value="P:defense response to virus"/>
    <property type="evidence" value="ECO:0007669"/>
    <property type="project" value="UniProtKB-UniRule"/>
</dbReference>
<gene>
    <name evidence="10" type="primary">cas</name>
    <name evidence="9" type="synonym">cas2</name>
    <name evidence="10" type="ORF">ACCAA_180053</name>
</gene>
<keyword evidence="4 9" id="KW-0479">Metal-binding</keyword>
<evidence type="ECO:0000256" key="3">
    <source>
        <dbReference type="ARBA" id="ARBA00022722"/>
    </source>
</evidence>
<dbReference type="InterPro" id="IPR021127">
    <property type="entry name" value="CRISPR_associated_Cas2"/>
</dbReference>
<evidence type="ECO:0000256" key="5">
    <source>
        <dbReference type="ARBA" id="ARBA00022759"/>
    </source>
</evidence>
<evidence type="ECO:0000313" key="10">
    <source>
        <dbReference type="EMBL" id="SBT04777.1"/>
    </source>
</evidence>
<dbReference type="CDD" id="cd09725">
    <property type="entry name" value="Cas2_I_II_III"/>
    <property type="match status" value="1"/>
</dbReference>
<dbReference type="HAMAP" id="MF_01471">
    <property type="entry name" value="Cas2"/>
    <property type="match status" value="1"/>
</dbReference>
<accession>A0A1A8XK51</accession>
<name>A0A1A8XK51_9PROT</name>
<keyword evidence="7 9" id="KW-0460">Magnesium</keyword>
<dbReference type="GO" id="GO:0016787">
    <property type="term" value="F:hydrolase activity"/>
    <property type="evidence" value="ECO:0007669"/>
    <property type="project" value="UniProtKB-KW"/>
</dbReference>
<dbReference type="InterPro" id="IPR019199">
    <property type="entry name" value="Virulence_VapD/CRISPR_Cas2"/>
</dbReference>
<dbReference type="GO" id="GO:0046872">
    <property type="term" value="F:metal ion binding"/>
    <property type="evidence" value="ECO:0007669"/>
    <property type="project" value="UniProtKB-UniRule"/>
</dbReference>
<evidence type="ECO:0000256" key="8">
    <source>
        <dbReference type="ARBA" id="ARBA00023118"/>
    </source>
</evidence>
<feature type="binding site" evidence="9">
    <location>
        <position position="22"/>
    </location>
    <ligand>
        <name>Mg(2+)</name>
        <dbReference type="ChEBI" id="CHEBI:18420"/>
        <note>catalytic</note>
    </ligand>
</feature>
<proteinExistence type="inferred from homology"/>
<dbReference type="GO" id="GO:0004521">
    <property type="term" value="F:RNA endonuclease activity"/>
    <property type="evidence" value="ECO:0007669"/>
    <property type="project" value="InterPro"/>
</dbReference>
<dbReference type="GO" id="GO:0043571">
    <property type="term" value="P:maintenance of CRISPR repeat elements"/>
    <property type="evidence" value="ECO:0007669"/>
    <property type="project" value="UniProtKB-UniRule"/>
</dbReference>
<keyword evidence="3 9" id="KW-0540">Nuclease</keyword>
<dbReference type="Gene3D" id="3.30.70.240">
    <property type="match status" value="1"/>
</dbReference>
<comment type="subunit">
    <text evidence="9">Homodimer, forms a heterotetramer with a Cas1 homodimer.</text>
</comment>
<evidence type="ECO:0000256" key="7">
    <source>
        <dbReference type="ARBA" id="ARBA00022842"/>
    </source>
</evidence>